<dbReference type="Gene3D" id="3.90.70.150">
    <property type="entry name" value="Helper component proteinase"/>
    <property type="match status" value="1"/>
</dbReference>
<comment type="function">
    <text evidence="28">Involved in aphid transmission, cell-to-cell and systemis movement, encapsidation of the viral RNA and in the regulation of viral RNA amplification.</text>
</comment>
<evidence type="ECO:0000256" key="25">
    <source>
        <dbReference type="ARBA" id="ARBA00022844"/>
    </source>
</evidence>
<evidence type="ECO:0000256" key="21">
    <source>
        <dbReference type="ARBA" id="ARBA00022801"/>
    </source>
</evidence>
<evidence type="ECO:0000256" key="30">
    <source>
        <dbReference type="ARBA" id="ARBA00034108"/>
    </source>
</evidence>
<dbReference type="SUPFAM" id="SSF52540">
    <property type="entry name" value="P-loop containing nucleoside triphosphate hydrolases"/>
    <property type="match status" value="2"/>
</dbReference>
<keyword evidence="15" id="KW-0945">Host-virus interaction</keyword>
<keyword evidence="22" id="KW-0347">Helicase</keyword>
<dbReference type="PROSITE" id="PS51871">
    <property type="entry name" value="PV_P1_PRO"/>
    <property type="match status" value="1"/>
</dbReference>
<evidence type="ECO:0000256" key="14">
    <source>
        <dbReference type="ARBA" id="ARBA00022562"/>
    </source>
</evidence>
<keyword evidence="23" id="KW-0788">Thiol protease</keyword>
<dbReference type="PRINTS" id="PR00966">
    <property type="entry name" value="NIAPOTYPTASE"/>
</dbReference>
<dbReference type="InterPro" id="IPR043504">
    <property type="entry name" value="Peptidase_S1_PA_chymotrypsin"/>
</dbReference>
<evidence type="ECO:0000256" key="5">
    <source>
        <dbReference type="ARBA" id="ARBA00006064"/>
    </source>
</evidence>
<evidence type="ECO:0000256" key="8">
    <source>
        <dbReference type="ARBA" id="ARBA00022484"/>
    </source>
</evidence>
<dbReference type="Gene3D" id="3.40.50.300">
    <property type="entry name" value="P-loop containing nucleotide triphosphate hydrolases"/>
    <property type="match status" value="2"/>
</dbReference>
<dbReference type="PROSITE" id="PS51744">
    <property type="entry name" value="HC_PRO_CPD"/>
    <property type="match status" value="1"/>
</dbReference>
<feature type="domain" description="RdRp catalytic" evidence="35">
    <location>
        <begin position="2528"/>
        <end position="2652"/>
    </location>
</feature>
<evidence type="ECO:0000256" key="11">
    <source>
        <dbReference type="ARBA" id="ARBA00022520"/>
    </source>
</evidence>
<feature type="active site" description="For helper component proteinase activity" evidence="32">
    <location>
        <position position="725"/>
    </location>
</feature>
<dbReference type="InterPro" id="IPR009003">
    <property type="entry name" value="Peptidase_S1_PA"/>
</dbReference>
<dbReference type="InterPro" id="IPR011545">
    <property type="entry name" value="DEAD/DEAH_box_helicase_dom"/>
</dbReference>
<dbReference type="PROSITE" id="PS51194">
    <property type="entry name" value="HELICASE_CTER"/>
    <property type="match status" value="1"/>
</dbReference>
<keyword evidence="21" id="KW-0378">Hydrolase</keyword>
<dbReference type="InterPro" id="IPR039560">
    <property type="entry name" value="Potyvirid-P3"/>
</dbReference>
<evidence type="ECO:0000256" key="19">
    <source>
        <dbReference type="ARBA" id="ARBA00022695"/>
    </source>
</evidence>
<evidence type="ECO:0000256" key="26">
    <source>
        <dbReference type="ARBA" id="ARBA00022953"/>
    </source>
</evidence>
<evidence type="ECO:0000256" key="10">
    <source>
        <dbReference type="ARBA" id="ARBA00022497"/>
    </source>
</evidence>
<evidence type="ECO:0000256" key="7">
    <source>
        <dbReference type="ARBA" id="ARBA00022463"/>
    </source>
</evidence>
<dbReference type="InterPro" id="IPR043502">
    <property type="entry name" value="DNA/RNA_pol_sf"/>
</dbReference>
<keyword evidence="8" id="KW-0696">RNA-directed RNA polymerase</keyword>
<comment type="catalytic activity">
    <reaction evidence="2">
        <text>Hydrolyzes a Gly-|-Gly bond at its own C-terminus, commonly in the sequence -Tyr-Xaa-Val-Gly-|-Gly, in the processing of the potyviral polyprotein.</text>
        <dbReference type="EC" id="3.4.22.45"/>
    </reaction>
</comment>
<dbReference type="PROSITE" id="PS51436">
    <property type="entry name" value="POTYVIRUS_NIA_PRO"/>
    <property type="match status" value="1"/>
</dbReference>
<dbReference type="GO" id="GO:0039694">
    <property type="term" value="P:viral RNA genome replication"/>
    <property type="evidence" value="ECO:0007669"/>
    <property type="project" value="InterPro"/>
</dbReference>
<feature type="domain" description="Helicase ATP-binding" evidence="36">
    <location>
        <begin position="1240"/>
        <end position="1392"/>
    </location>
</feature>
<dbReference type="Pfam" id="PF00680">
    <property type="entry name" value="RdRP_1"/>
    <property type="match status" value="1"/>
</dbReference>
<dbReference type="GO" id="GO:0019029">
    <property type="term" value="C:helical viral capsid"/>
    <property type="evidence" value="ECO:0007669"/>
    <property type="project" value="UniProtKB-KW"/>
</dbReference>
<evidence type="ECO:0000256" key="15">
    <source>
        <dbReference type="ARBA" id="ARBA00022581"/>
    </source>
</evidence>
<keyword evidence="12" id="KW-0597">Phosphoprotein</keyword>
<dbReference type="SUPFAM" id="SSF50494">
    <property type="entry name" value="Trypsin-like serine proteases"/>
    <property type="match status" value="1"/>
</dbReference>
<keyword evidence="10" id="KW-1139">Helical capsid protein</keyword>
<evidence type="ECO:0000256" key="28">
    <source>
        <dbReference type="ARBA" id="ARBA00029405"/>
    </source>
</evidence>
<evidence type="ECO:0000256" key="4">
    <source>
        <dbReference type="ARBA" id="ARBA00004328"/>
    </source>
</evidence>
<evidence type="ECO:0000256" key="1">
    <source>
        <dbReference type="ARBA" id="ARBA00000785"/>
    </source>
</evidence>
<comment type="similarity">
    <text evidence="5 33">Belongs to the potyviridae genome polyprotein family.</text>
</comment>
<dbReference type="GO" id="GO:0005198">
    <property type="term" value="F:structural molecule activity"/>
    <property type="evidence" value="ECO:0007669"/>
    <property type="project" value="InterPro"/>
</dbReference>
<sequence length="3089" mass="350733">MATSTMMVFGDFVTVVRQRGAVVKSKCLGIRCPGSDYMATLPNPTAGQKARSLNIASKVMLNEYDRATAAAFATLSGVEAKAKIRHEESRICSVKKGVFGYKPYTKEFLRKRSLLRKQKDDEERWFQAQPDSVVGKLVFDAQPQLIEDTTPKTVWPRATKKPRNTFTPRKLLWHECGDELMKAVQPTPYRQLEVIGNKRRHTHRISLRRIGWKSILKVQTRHETGLKVGLDLPTNEFQDQILCRMLRTMPRLSVREVGSLTKGHSGCVIDDPENYHDRQPFVVRGRYNGILLPSTETLPRIVFSGMTEYSQGDEFWAGFNETFVAKRKDPAHTGECRARDTVRQCGEAAGILWQGMFPCFKITCGACQDQIGITADDIVKGELIDNLFDASANLERLRIQPSMSSTLKAVATKLKPAQDHVQICQQIIQAIGDDNDGPARHLRLATEKFITLQASDAEKCSDISKNLLLVANFIKNRRDGLVRGDVKEFKNKISNKAHVNPVLMCDNQLDANGNFVWGERSHHAKRFFDNFYTQVNVADDYDAHVLRKHPRGTRRLAIDRLILQLDLKALQEHVVGFPIEREPVSSSCISKKYGAFVFTCSCITLDDKTPLYSDIIMPTKQHLVIGNSGDSKLIDFPETYRDKLWIARDGYCYVNIFLAMLVNINEVDAKNFIKTIRDRVIPQLKEWPTMRDLAASLHMLTVLFPDTRQAELPRILVDHKNKMMHVVDSYGSSDIGFHILKAGTVSQLLPFMFDSTEGEMKNYQVGGTLENLSVMKAVQVLIKSLWRPKLMNLVLTQEPFLIALAVVSPSVLIAMHTSGTFELAIERWLEDNQDIAVLFSTLNSLAEKVSRSRFLVDQMHMIEESCEELRRLAWDIKFTSHSKPLLMSQLEVMCNRRIADGELTGLGFKVYNQDTYDRIEKKYINDIRDSWFALSLCAKFRYRWYAWRLHRYFTNKSLLSDMEDFSASAYASVRDSGVRFREGITQRLASTYDVSTRACIDSTRFIMRRAVGAVAYCIPDILHMINTLIVVSLILAIAHQSVIFMADYRRLKQEQAFVQFQKETDEVAAVHALLTNKLGTSPSEEEFIDHIEDTYPALKSTAMLMTYPMVKHQAKTHAEAKLEQIMACMALAAMMFDAQRSDAVFKVLSKIKTVLTSAGQTVHHQMSTIDDSSDVTAEKLLTIDFETEHEAPPTKATFDVTFSDWFDRQLKEGRTIPHYRQGGTFLEFTRATSVQVANTISHDPDVREFMIRGPVGSGKSTSLPYELSKKGHVLIIEPTRPLVENVCAQLRQDPFFQDPTKRMRDNCTFGSSNITVMTPGYALNLLGHNIDKLQNYKFIIFDECHVIDASTIAFYCLLHEYTYPGKIVKVSATPPGRESEFHTQHKVDIIKQESLTFDEFATAQGRGTKVDMTKHGDNILVYVASYNDVDALGKLLIERGYTVSKIDGRTMKSGNVKVETRGTSIRKHFIVATNIIENGVTLNVDAVVDFGLKVTAELDSDMRTIIYKKTSISFGERIQRMGRVGRVKPGSGLRIGYTEKGVADIPTMVATEAAFLCFASGLPVVTQNASVDLLGKCTVRQARTMQLFELPPFFMVDLVRYDGVVHPEIHTILKQFKLKESELVLNTNAMPFAAVKKWYSAEDYQRLGNRNTLEPQVKIPFFVRNIPEKVYEDIWKVVSNEKDSCCFPRISSASACKVAYTLKRDPLTIARTLGMIEHLITQERVKHEHYNTLSTNASSSHGFTLSGITDQLRQKYMRDHSTDNIRILEEAKNKLCEFENLDMDLTNPEMLRNFGVLNIVQHQTASKLSTALGLKGRWDGSLITRDIIVLGCVLIGGLLMVCEFFKWKKNEPVHHQGRSKQQSLKFRKAREQKHGYEVYGNDGAVEREFGPAYTKREKKKGKTHGLGKKTRPFVNMYNFDPTEYTIVRYVDNLTGETLDESIQTDITIVMEHFADIREQMVDNRHLDPADDRENLNATAYFMHPHKESALKVDLTPHNPLLVGRRRISIAGYPERRGELRQTEDHTFVPMTEVPAPSSYVDHETKSIVTGLRCYDPIAKNICKIVFTSDGTISDGYGIGYGSILIVNQHLFKRNNGSIKLHSCRGTYTIPNSTVLKISPVKDRDIALVRLPQDFVPFPQKLQFSKPDTSMRICLVGAQFQTNHVTTEVSDASQTFPQPNSGFWKHWISTQEGHCGLPLVDVNSRVIVGIHSLGHDVVAVNYMTSIPENFKEDYLEKLDELEWTKKWRYNTEAISWGGLKLSSEQPSGFFKPTKAVEPLPQFVSMQSREKRKWVAEALSDNLQVVASCPSQLVTKHVVKDRCQNFLLYLSLHPEANVYFQPLLGKYGKSRLNKEAFVKDFTKYASPIIVGVVDCAVFEEAVGDVKLFLHNEGFHNLEYVNDEAAIFQSLNMKAAVGALYSGKKREYFEEYTLDDKAEIIKQSCERLYNGQLGLWNASLKAEIRPMEKVSLNKTRTFTAAPLETLLAGKVCVDDFNNWFYTKHTECPWTVGISKFYGGWNEMLTQLPDNWIYCDADGTRFDSSLSPYLINAVLEIRLSCMEDWDIGERMLENLYTEIVYTPILTPDGSVVKKFKGNNSGQPSTVVDNSLMVLIAMTYTLRKLGVTRNEQDSIIKFFINGDDLIIAIKPEKEPLLNNFSKHFMDLGLDFDFSNRVTEKSELWFMSHQGIERNGILIPKLEAERVVAILEWDRSVEPVHRLEAICAAMIEAWGNDELLLNIRLFYQWLLEMEPFKHLASIGKAPYIAESALEHLYTGRKIEVNELKKYFHAHADYMNELIQLDSPYVSHQAGQTMNAGATPPTPPAPPTPRPQAQQPPNPTVQTADDEPPAPQRQRDRDLTTGSSGTFTMPPPKIFHSKMRLPMVKGKIIVNADHLKQYKPNQVDLSNARASQAQFEAWFTKVQEAYDVTDDQMSLLMDGLLVWCIENGTSPNLTGNWYFMNNDVQDEYPLKPVIENARPTFRQIMMHFSNLAEAYIEMRNATEVYIPRYALKRNLRDRSCARYAFDFYEKTSLSPEKAIEAQLQMKAAAIRGKSTRMFGLDGNINSGEENTERHTTDDVTRDMHSLMGVRNT</sequence>
<evidence type="ECO:0000313" key="41">
    <source>
        <dbReference type="EMBL" id="ABV21734.1"/>
    </source>
</evidence>
<dbReference type="Pfam" id="PF13608">
    <property type="entry name" value="Potyvirid-P3"/>
    <property type="match status" value="1"/>
</dbReference>
<dbReference type="PROSITE" id="PS50507">
    <property type="entry name" value="RDRP_SSRNA_POS"/>
    <property type="match status" value="1"/>
</dbReference>
<evidence type="ECO:0000256" key="2">
    <source>
        <dbReference type="ARBA" id="ARBA00001848"/>
    </source>
</evidence>
<organism evidence="41">
    <name type="scientific">Cocksfoot streak virus</name>
    <dbReference type="NCBI Taxonomy" id="192452"/>
    <lineage>
        <taxon>Viruses</taxon>
        <taxon>Riboviria</taxon>
        <taxon>Orthornavirae</taxon>
        <taxon>Pisuviricota</taxon>
        <taxon>Stelpaviricetes</taxon>
        <taxon>Patatavirales</taxon>
        <taxon>Potyviridae</taxon>
        <taxon>Potyvirus</taxon>
        <taxon>Potyvirus dactylis</taxon>
    </lineage>
</organism>
<dbReference type="InterPro" id="IPR001205">
    <property type="entry name" value="RNA-dir_pol_C"/>
</dbReference>
<comment type="subcellular location">
    <subcellularLocation>
        <location evidence="30">Host cytoplasmic vesicle</location>
    </subcellularLocation>
    <subcellularLocation>
        <location evidence="3">Host nucleus</location>
    </subcellularLocation>
    <subcellularLocation>
        <location evidence="4">Virion</location>
    </subcellularLocation>
</comment>
<dbReference type="InterPro" id="IPR001730">
    <property type="entry name" value="Potyv_NIa-pro_dom"/>
</dbReference>
<dbReference type="InterPro" id="IPR043128">
    <property type="entry name" value="Rev_trsase/Diguanyl_cyclase"/>
</dbReference>
<evidence type="ECO:0000256" key="32">
    <source>
        <dbReference type="PROSITE-ProRule" id="PRU01080"/>
    </source>
</evidence>
<dbReference type="GO" id="GO:0003723">
    <property type="term" value="F:RNA binding"/>
    <property type="evidence" value="ECO:0007669"/>
    <property type="project" value="InterPro"/>
</dbReference>
<feature type="compositionally biased region" description="Pro residues" evidence="34">
    <location>
        <begin position="2817"/>
        <end position="2836"/>
    </location>
</feature>
<keyword evidence="9" id="KW-1036">Host cytoplasmic vesicle</keyword>
<evidence type="ECO:0000256" key="34">
    <source>
        <dbReference type="SAM" id="MobiDB-lite"/>
    </source>
</evidence>
<keyword evidence="11" id="KW-0191">Covalent protein-RNA linkage</keyword>
<evidence type="ECO:0000256" key="33">
    <source>
        <dbReference type="RuleBase" id="RU003351"/>
    </source>
</evidence>
<feature type="domain" description="Peptidase C4" evidence="38">
    <location>
        <begin position="2044"/>
        <end position="2262"/>
    </location>
</feature>
<dbReference type="GO" id="GO:0003968">
    <property type="term" value="F:RNA-directed RNA polymerase activity"/>
    <property type="evidence" value="ECO:0007669"/>
    <property type="project" value="UniProtKB-KW"/>
</dbReference>
<keyword evidence="13" id="KW-0167">Capsid protein</keyword>
<dbReference type="GO" id="GO:0016818">
    <property type="term" value="F:hydrolase activity, acting on acid anhydrides, in phosphorus-containing anhydrides"/>
    <property type="evidence" value="ECO:0007669"/>
    <property type="project" value="InterPro"/>
</dbReference>
<evidence type="ECO:0000256" key="9">
    <source>
        <dbReference type="ARBA" id="ARBA00022488"/>
    </source>
</evidence>
<dbReference type="GO" id="GO:0042025">
    <property type="term" value="C:host cell nucleus"/>
    <property type="evidence" value="ECO:0007669"/>
    <property type="project" value="UniProtKB-SubCell"/>
</dbReference>
<comment type="function">
    <text evidence="29">Has helicase activity. It may be involved in replication.</text>
</comment>
<keyword evidence="26" id="KW-0693">Viral RNA replication</keyword>
<feature type="domain" description="Helicase C-terminal" evidence="37">
    <location>
        <begin position="1411"/>
        <end position="1570"/>
    </location>
</feature>
<evidence type="ECO:0000256" key="12">
    <source>
        <dbReference type="ARBA" id="ARBA00022553"/>
    </source>
</evidence>
<dbReference type="GO" id="GO:0004386">
    <property type="term" value="F:helicase activity"/>
    <property type="evidence" value="ECO:0007669"/>
    <property type="project" value="UniProtKB-KW"/>
</dbReference>
<dbReference type="InterPro" id="IPR001456">
    <property type="entry name" value="HC-pro"/>
</dbReference>
<evidence type="ECO:0000256" key="22">
    <source>
        <dbReference type="ARBA" id="ARBA00022806"/>
    </source>
</evidence>
<dbReference type="Pfam" id="PF00767">
    <property type="entry name" value="Poty_coat"/>
    <property type="match status" value="1"/>
</dbReference>
<dbReference type="Pfam" id="PF00851">
    <property type="entry name" value="Peptidase_C6"/>
    <property type="match status" value="1"/>
</dbReference>
<keyword evidence="27" id="KW-0899">Viral immunoevasion</keyword>
<protein>
    <recommendedName>
        <fullName evidence="6">Genome polyprotein</fullName>
    </recommendedName>
</protein>
<evidence type="ECO:0000256" key="24">
    <source>
        <dbReference type="ARBA" id="ARBA00022840"/>
    </source>
</evidence>
<comment type="function">
    <text evidence="31">Mediates the cap-independent, EIF4E-dependent translation of viral genomic RNAs. Binds to the cap-binding site of host EIF4E and thus interferes with the host EIF4E-dependent mRNA export and translation. VPg-RNA directly binds EIF4E and is a template for transcription. Also forms trimeric complexes with EIF4E-EIF4G, which are templates for translation.</text>
</comment>
<dbReference type="SMART" id="SM00487">
    <property type="entry name" value="DEXDc"/>
    <property type="match status" value="1"/>
</dbReference>
<evidence type="ECO:0000256" key="27">
    <source>
        <dbReference type="ARBA" id="ARBA00023280"/>
    </source>
</evidence>
<keyword evidence="18" id="KW-0808">Transferase</keyword>
<keyword evidence="20" id="KW-0547">Nucleotide-binding</keyword>
<dbReference type="InterPro" id="IPR001650">
    <property type="entry name" value="Helicase_C-like"/>
</dbReference>
<evidence type="ECO:0000259" key="39">
    <source>
        <dbReference type="PROSITE" id="PS51744"/>
    </source>
</evidence>
<dbReference type="Pfam" id="PF00863">
    <property type="entry name" value="Peptidase_C4"/>
    <property type="match status" value="1"/>
</dbReference>
<dbReference type="PANTHER" id="PTHR43519:SF1">
    <property type="entry name" value="ATP-DEPENDENT RNA HELICASE HRPB"/>
    <property type="match status" value="1"/>
</dbReference>
<dbReference type="PROSITE" id="PS51192">
    <property type="entry name" value="HELICASE_ATP_BIND_1"/>
    <property type="match status" value="1"/>
</dbReference>
<evidence type="ECO:0000259" key="37">
    <source>
        <dbReference type="PROSITE" id="PS51194"/>
    </source>
</evidence>
<keyword evidence="17" id="KW-0645">Protease</keyword>
<dbReference type="GO" id="GO:0044161">
    <property type="term" value="C:host cell cytoplasmic vesicle"/>
    <property type="evidence" value="ECO:0007669"/>
    <property type="project" value="UniProtKB-SubCell"/>
</dbReference>
<dbReference type="InterPro" id="IPR007094">
    <property type="entry name" value="RNA-dir_pol_PSvirus"/>
</dbReference>
<keyword evidence="14" id="KW-1048">Host nucleus</keyword>
<evidence type="ECO:0000256" key="16">
    <source>
        <dbReference type="ARBA" id="ARBA00022632"/>
    </source>
</evidence>
<dbReference type="Gene3D" id="3.30.70.270">
    <property type="match status" value="1"/>
</dbReference>
<feature type="domain" description="Peptidase S30" evidence="40">
    <location>
        <begin position="167"/>
        <end position="309"/>
    </location>
</feature>
<evidence type="ECO:0000256" key="20">
    <source>
        <dbReference type="ARBA" id="ARBA00022741"/>
    </source>
</evidence>
<evidence type="ECO:0000256" key="29">
    <source>
        <dbReference type="ARBA" id="ARBA00029422"/>
    </source>
</evidence>
<reference evidence="41" key="1">
    <citation type="submission" date="2007-08" db="EMBL/GenBank/DDBJ databases">
        <title>Characterization of small RNA populations from cocksfoot (Dactylis glomerata) infected with Cocksfoot streak virus.</title>
        <authorList>
            <person name="Ho T."/>
            <person name="Wang H."/>
            <person name="Naylor M."/>
            <person name="Edwards M.-L."/>
            <person name="Cooper I."/>
        </authorList>
    </citation>
    <scope>NUCLEOTIDE SEQUENCE</scope>
    <source>
        <strain evidence="41">CSV630wytham</strain>
    </source>
</reference>
<accession>A7Y4A2</accession>
<dbReference type="GO" id="GO:0006351">
    <property type="term" value="P:DNA-templated transcription"/>
    <property type="evidence" value="ECO:0007669"/>
    <property type="project" value="InterPro"/>
</dbReference>
<dbReference type="Pfam" id="PF08440">
    <property type="entry name" value="Poty_PP"/>
    <property type="match status" value="1"/>
</dbReference>
<dbReference type="InterPro" id="IPR002540">
    <property type="entry name" value="Pept_S30_P1_potyvir"/>
</dbReference>
<evidence type="ECO:0000259" key="36">
    <source>
        <dbReference type="PROSITE" id="PS51192"/>
    </source>
</evidence>
<dbReference type="InterPro" id="IPR014001">
    <property type="entry name" value="Helicase_ATP-bd"/>
</dbReference>
<keyword evidence="19" id="KW-0548">Nucleotidyltransferase</keyword>
<evidence type="ECO:0000256" key="13">
    <source>
        <dbReference type="ARBA" id="ARBA00022561"/>
    </source>
</evidence>
<dbReference type="GO" id="GO:0052170">
    <property type="term" value="P:symbiont-mediated suppression of host innate immune response"/>
    <property type="evidence" value="ECO:0007669"/>
    <property type="project" value="UniProtKB-KW"/>
</dbReference>
<evidence type="ECO:0000259" key="40">
    <source>
        <dbReference type="PROSITE" id="PS51871"/>
    </source>
</evidence>
<dbReference type="GO" id="GO:0004197">
    <property type="term" value="F:cysteine-type endopeptidase activity"/>
    <property type="evidence" value="ECO:0007669"/>
    <property type="project" value="InterPro"/>
</dbReference>
<evidence type="ECO:0000256" key="31">
    <source>
        <dbReference type="ARBA" id="ARBA00045403"/>
    </source>
</evidence>
<dbReference type="PANTHER" id="PTHR43519">
    <property type="entry name" value="ATP-DEPENDENT RNA HELICASE HRPB"/>
    <property type="match status" value="1"/>
</dbReference>
<dbReference type="Pfam" id="PF00271">
    <property type="entry name" value="Helicase_C"/>
    <property type="match status" value="1"/>
</dbReference>
<dbReference type="EMBL" id="EU119422">
    <property type="protein sequence ID" value="ABV21734.1"/>
    <property type="molecule type" value="Genomic_RNA"/>
</dbReference>
<evidence type="ECO:0000256" key="3">
    <source>
        <dbReference type="ARBA" id="ARBA00004147"/>
    </source>
</evidence>
<comment type="catalytic activity">
    <reaction evidence="1">
        <text>Hydrolyzes glutaminyl bonds, and activity is further restricted by preferences for the amino acids in P6 - P1' that vary with the species of potyvirus, e.g. Glu-Xaa-Xaa-Tyr-Xaa-Gln-|-(Ser or Gly) for the enzyme from tobacco etch virus. The natural substrate is the viral polyprotein, but other proteins and oligopeptides containing the appropriate consensus sequence are also cleaved.</text>
        <dbReference type="EC" id="3.4.22.44"/>
    </reaction>
</comment>
<keyword evidence="25" id="KW-0946">Virion</keyword>
<dbReference type="InterPro" id="IPR013648">
    <property type="entry name" value="PP_Potyviridae"/>
</dbReference>
<feature type="region of interest" description="Disordered" evidence="34">
    <location>
        <begin position="2806"/>
        <end position="2871"/>
    </location>
</feature>
<keyword evidence="16" id="KW-1090">Inhibition of host innate immune response by virus</keyword>
<evidence type="ECO:0000256" key="23">
    <source>
        <dbReference type="ARBA" id="ARBA00022807"/>
    </source>
</evidence>
<dbReference type="InterPro" id="IPR042308">
    <property type="entry name" value="HC_PRO_CPD_sf"/>
</dbReference>
<evidence type="ECO:0000256" key="17">
    <source>
        <dbReference type="ARBA" id="ARBA00022670"/>
    </source>
</evidence>
<dbReference type="GO" id="GO:0006508">
    <property type="term" value="P:proteolysis"/>
    <property type="evidence" value="ECO:0007669"/>
    <property type="project" value="UniProtKB-KW"/>
</dbReference>
<dbReference type="Pfam" id="PF01577">
    <property type="entry name" value="Peptidase_S30"/>
    <property type="match status" value="1"/>
</dbReference>
<dbReference type="SUPFAM" id="SSF56672">
    <property type="entry name" value="DNA/RNA polymerases"/>
    <property type="match status" value="1"/>
</dbReference>
<name>A7Y4A2_9POTV</name>
<evidence type="ECO:0000256" key="18">
    <source>
        <dbReference type="ARBA" id="ARBA00022679"/>
    </source>
</evidence>
<dbReference type="MEROPS" id="C06.001"/>
<keyword evidence="7" id="KW-0941">Suppressor of RNA silencing</keyword>
<dbReference type="InterPro" id="IPR027417">
    <property type="entry name" value="P-loop_NTPase"/>
</dbReference>
<feature type="active site" description="For helper component proteinase activity" evidence="32">
    <location>
        <position position="652"/>
    </location>
</feature>
<evidence type="ECO:0000259" key="35">
    <source>
        <dbReference type="PROSITE" id="PS50507"/>
    </source>
</evidence>
<dbReference type="InterPro" id="IPR001592">
    <property type="entry name" value="Poty_coat"/>
</dbReference>
<evidence type="ECO:0000256" key="6">
    <source>
        <dbReference type="ARBA" id="ARBA00020107"/>
    </source>
</evidence>
<dbReference type="GO" id="GO:0005524">
    <property type="term" value="F:ATP binding"/>
    <property type="evidence" value="ECO:0007669"/>
    <property type="project" value="UniProtKB-KW"/>
</dbReference>
<proteinExistence type="inferred from homology"/>
<evidence type="ECO:0000259" key="38">
    <source>
        <dbReference type="PROSITE" id="PS51436"/>
    </source>
</evidence>
<feature type="domain" description="Peptidase C6" evidence="39">
    <location>
        <begin position="644"/>
        <end position="766"/>
    </location>
</feature>
<dbReference type="SMART" id="SM00490">
    <property type="entry name" value="HELICc"/>
    <property type="match status" value="1"/>
</dbReference>
<dbReference type="CDD" id="cd23175">
    <property type="entry name" value="ps-ssRNAv_Potyviridae_RdRp"/>
    <property type="match status" value="1"/>
</dbReference>
<dbReference type="Pfam" id="PF00270">
    <property type="entry name" value="DEAD"/>
    <property type="match status" value="1"/>
</dbReference>
<dbReference type="Gene3D" id="2.40.10.10">
    <property type="entry name" value="Trypsin-like serine proteases"/>
    <property type="match status" value="2"/>
</dbReference>
<keyword evidence="24" id="KW-0067">ATP-binding</keyword>
<dbReference type="InterPro" id="IPR031159">
    <property type="entry name" value="HC_PRO_CPD_dom"/>
</dbReference>